<dbReference type="PROSITE" id="PS50983">
    <property type="entry name" value="FE_B12_PBP"/>
    <property type="match status" value="1"/>
</dbReference>
<protein>
    <submittedName>
        <fullName evidence="3">ABC transporter substrate-binding protein</fullName>
    </submittedName>
</protein>
<dbReference type="SUPFAM" id="SSF53807">
    <property type="entry name" value="Helical backbone' metal receptor"/>
    <property type="match status" value="1"/>
</dbReference>
<dbReference type="AlphaFoldDB" id="A0A4R0I7K6"/>
<feature type="domain" description="Fe/B12 periplasmic-binding" evidence="2">
    <location>
        <begin position="55"/>
        <end position="323"/>
    </location>
</feature>
<dbReference type="InterPro" id="IPR002491">
    <property type="entry name" value="ABC_transptr_periplasmic_BD"/>
</dbReference>
<dbReference type="OrthoDB" id="9793175at2"/>
<dbReference type="InterPro" id="IPR006311">
    <property type="entry name" value="TAT_signal"/>
</dbReference>
<reference evidence="3 4" key="1">
    <citation type="submission" date="2019-02" db="EMBL/GenBank/DDBJ databases">
        <title>Kribbella capetownensis sp. nov. and Kribbella speibonae sp. nov., isolated from soil.</title>
        <authorList>
            <person name="Curtis S.M."/>
            <person name="Norton I."/>
            <person name="Everest G.J."/>
            <person name="Meyers P.R."/>
        </authorList>
    </citation>
    <scope>NUCLEOTIDE SEQUENCE [LARGE SCALE GENOMIC DNA]</scope>
    <source>
        <strain evidence="3 4">DSM 27082</strain>
    </source>
</reference>
<evidence type="ECO:0000259" key="2">
    <source>
        <dbReference type="PROSITE" id="PS50983"/>
    </source>
</evidence>
<organism evidence="3 4">
    <name type="scientific">Kribbella sindirgiensis</name>
    <dbReference type="NCBI Taxonomy" id="1124744"/>
    <lineage>
        <taxon>Bacteria</taxon>
        <taxon>Bacillati</taxon>
        <taxon>Actinomycetota</taxon>
        <taxon>Actinomycetes</taxon>
        <taxon>Propionibacteriales</taxon>
        <taxon>Kribbellaceae</taxon>
        <taxon>Kribbella</taxon>
    </lineage>
</organism>
<gene>
    <name evidence="3" type="ORF">E0H50_35390</name>
</gene>
<dbReference type="PANTHER" id="PTHR30535">
    <property type="entry name" value="VITAMIN B12-BINDING PROTEIN"/>
    <property type="match status" value="1"/>
</dbReference>
<dbReference type="GO" id="GO:0071281">
    <property type="term" value="P:cellular response to iron ion"/>
    <property type="evidence" value="ECO:0007669"/>
    <property type="project" value="TreeGrafter"/>
</dbReference>
<dbReference type="PANTHER" id="PTHR30535:SF34">
    <property type="entry name" value="MOLYBDATE-BINDING PROTEIN MOLA"/>
    <property type="match status" value="1"/>
</dbReference>
<dbReference type="Pfam" id="PF01497">
    <property type="entry name" value="Peripla_BP_2"/>
    <property type="match status" value="1"/>
</dbReference>
<accession>A0A4R0I7K6</accession>
<proteinExistence type="inferred from homology"/>
<keyword evidence="4" id="KW-1185">Reference proteome</keyword>
<dbReference type="EMBL" id="SJKA01000019">
    <property type="protein sequence ID" value="TCC21572.1"/>
    <property type="molecule type" value="Genomic_DNA"/>
</dbReference>
<sequence length="370" mass="40492">MADRSRRSFLRTMGLGLGGVLVLDGCGDAAPSAAAGLEVTDQRGTTLRLDHPARRVVTIPMPAASLLIAVDQGVQRIAGMHQASWTAIQKGILGEIFPAAKEIPHAVAGQDFSPNVESVLALDPDLIVQWADEGTGVIAPLENAGLTVLGLKYGTQRDLESWIALFAAALGKPGRGQEMLARMHQNLAQWSSDVRRAAKPSMLYLNRFTEGLKVATHNTYNDYCIKLIGAVNPATGANGLQGEGMAAVDIEQVLAWDPDVVLLGNFDDAVPDDVYRSRAWKDTRAVRDRRVYKVPLGGYRWDPPSHESPLMWRWLSMVAAPGEERFDLRAEIKDSYRFFYNHETTGAQLDRILWSDINNGSAGYEQFHGA</sequence>
<evidence type="ECO:0000313" key="4">
    <source>
        <dbReference type="Proteomes" id="UP000292695"/>
    </source>
</evidence>
<evidence type="ECO:0000313" key="3">
    <source>
        <dbReference type="EMBL" id="TCC21572.1"/>
    </source>
</evidence>
<dbReference type="Gene3D" id="1.20.58.2180">
    <property type="match status" value="1"/>
</dbReference>
<comment type="caution">
    <text evidence="3">The sequence shown here is derived from an EMBL/GenBank/DDBJ whole genome shotgun (WGS) entry which is preliminary data.</text>
</comment>
<dbReference type="PROSITE" id="PS51318">
    <property type="entry name" value="TAT"/>
    <property type="match status" value="1"/>
</dbReference>
<comment type="similarity">
    <text evidence="1">Belongs to the bacterial solute-binding protein 8 family.</text>
</comment>
<dbReference type="Gene3D" id="3.40.50.1980">
    <property type="entry name" value="Nitrogenase molybdenum iron protein domain"/>
    <property type="match status" value="2"/>
</dbReference>
<dbReference type="Proteomes" id="UP000292695">
    <property type="component" value="Unassembled WGS sequence"/>
</dbReference>
<evidence type="ECO:0000256" key="1">
    <source>
        <dbReference type="ARBA" id="ARBA00008814"/>
    </source>
</evidence>
<dbReference type="InterPro" id="IPR050902">
    <property type="entry name" value="ABC_Transporter_SBP"/>
</dbReference>
<name>A0A4R0I7K6_9ACTN</name>